<organism evidence="2 3">
    <name type="scientific">Sphaerisporangium rubeum</name>
    <dbReference type="NCBI Taxonomy" id="321317"/>
    <lineage>
        <taxon>Bacteria</taxon>
        <taxon>Bacillati</taxon>
        <taxon>Actinomycetota</taxon>
        <taxon>Actinomycetes</taxon>
        <taxon>Streptosporangiales</taxon>
        <taxon>Streptosporangiaceae</taxon>
        <taxon>Sphaerisporangium</taxon>
    </lineage>
</organism>
<dbReference type="PROSITE" id="PS51318">
    <property type="entry name" value="TAT"/>
    <property type="match status" value="1"/>
</dbReference>
<dbReference type="Proteomes" id="UP000555564">
    <property type="component" value="Unassembled WGS sequence"/>
</dbReference>
<evidence type="ECO:0008006" key="4">
    <source>
        <dbReference type="Google" id="ProtNLM"/>
    </source>
</evidence>
<accession>A0A7X0IGC2</accession>
<dbReference type="InterPro" id="IPR006311">
    <property type="entry name" value="TAT_signal"/>
</dbReference>
<dbReference type="RefSeq" id="WP_184983506.1">
    <property type="nucleotide sequence ID" value="NZ_BAAALO010000082.1"/>
</dbReference>
<reference evidence="2 3" key="1">
    <citation type="submission" date="2020-08" db="EMBL/GenBank/DDBJ databases">
        <title>Sequencing the genomes of 1000 actinobacteria strains.</title>
        <authorList>
            <person name="Klenk H.-P."/>
        </authorList>
    </citation>
    <scope>NUCLEOTIDE SEQUENCE [LARGE SCALE GENOMIC DNA]</scope>
    <source>
        <strain evidence="2 3">DSM 44936</strain>
    </source>
</reference>
<feature type="signal peptide" evidence="1">
    <location>
        <begin position="1"/>
        <end position="30"/>
    </location>
</feature>
<evidence type="ECO:0000313" key="2">
    <source>
        <dbReference type="EMBL" id="MBB6474735.1"/>
    </source>
</evidence>
<evidence type="ECO:0000256" key="1">
    <source>
        <dbReference type="SAM" id="SignalP"/>
    </source>
</evidence>
<name>A0A7X0IGC2_9ACTN</name>
<comment type="caution">
    <text evidence="2">The sequence shown here is derived from an EMBL/GenBank/DDBJ whole genome shotgun (WGS) entry which is preliminary data.</text>
</comment>
<keyword evidence="3" id="KW-1185">Reference proteome</keyword>
<protein>
    <recommendedName>
        <fullName evidence="4">Spore-associated protein A</fullName>
    </recommendedName>
</protein>
<proteinExistence type="predicted"/>
<keyword evidence="1" id="KW-0732">Signal</keyword>
<dbReference type="EMBL" id="JACHIU010000001">
    <property type="protein sequence ID" value="MBB6474735.1"/>
    <property type="molecule type" value="Genomic_DNA"/>
</dbReference>
<feature type="chain" id="PRO_5030921656" description="Spore-associated protein A" evidence="1">
    <location>
        <begin position="31"/>
        <end position="140"/>
    </location>
</feature>
<sequence>MKLRRGLRALALGAAAMLALTGITSQPASAASAKAAALSCPIRITDPVALYGTSVYSLVEVNCNQRVSYIGGYLSLYRDGVFLNYAETYLYNTSYAYKLNMVTCVPGNYHVMGYGFANLDGGAPDFSLRVASTPTYISCT</sequence>
<dbReference type="AlphaFoldDB" id="A0A7X0IGC2"/>
<gene>
    <name evidence="2" type="ORF">BJ992_004166</name>
</gene>
<evidence type="ECO:0000313" key="3">
    <source>
        <dbReference type="Proteomes" id="UP000555564"/>
    </source>
</evidence>